<dbReference type="Proteomes" id="UP001596013">
    <property type="component" value="Unassembled WGS sequence"/>
</dbReference>
<dbReference type="RefSeq" id="WP_377303923.1">
    <property type="nucleotide sequence ID" value="NZ_JBHSMK010000004.1"/>
</dbReference>
<reference evidence="2" key="1">
    <citation type="journal article" date="2019" name="Int. J. Syst. Evol. Microbiol.">
        <title>The Global Catalogue of Microorganisms (GCM) 10K type strain sequencing project: providing services to taxonomists for standard genome sequencing and annotation.</title>
        <authorList>
            <consortium name="The Broad Institute Genomics Platform"/>
            <consortium name="The Broad Institute Genome Sequencing Center for Infectious Disease"/>
            <person name="Wu L."/>
            <person name="Ma J."/>
        </authorList>
    </citation>
    <scope>NUCLEOTIDE SEQUENCE [LARGE SCALE GENOMIC DNA]</scope>
    <source>
        <strain evidence="2">JCM 17130</strain>
    </source>
</reference>
<sequence>MVERSIEVPVDGADQAISVRRTVKQRLVHGAHRAIAVEAATALVVQDQPVRLENDPSHVPRSSVAASRAAMSRVSARSIHSLLEFIRTERFGDWTDGAKRARGVP</sequence>
<name>A0ABW0JKH9_9GAMM</name>
<proteinExistence type="predicted"/>
<organism evidence="1 2">
    <name type="scientific">Rhodanobacter umsongensis</name>
    <dbReference type="NCBI Taxonomy" id="633153"/>
    <lineage>
        <taxon>Bacteria</taxon>
        <taxon>Pseudomonadati</taxon>
        <taxon>Pseudomonadota</taxon>
        <taxon>Gammaproteobacteria</taxon>
        <taxon>Lysobacterales</taxon>
        <taxon>Rhodanobacteraceae</taxon>
        <taxon>Rhodanobacter</taxon>
    </lineage>
</organism>
<dbReference type="EMBL" id="JBHSMK010000004">
    <property type="protein sequence ID" value="MFC5436489.1"/>
    <property type="molecule type" value="Genomic_DNA"/>
</dbReference>
<evidence type="ECO:0000313" key="2">
    <source>
        <dbReference type="Proteomes" id="UP001596013"/>
    </source>
</evidence>
<keyword evidence="2" id="KW-1185">Reference proteome</keyword>
<protein>
    <submittedName>
        <fullName evidence="1">Uncharacterized protein</fullName>
    </submittedName>
</protein>
<accession>A0ABW0JKH9</accession>
<comment type="caution">
    <text evidence="1">The sequence shown here is derived from an EMBL/GenBank/DDBJ whole genome shotgun (WGS) entry which is preliminary data.</text>
</comment>
<evidence type="ECO:0000313" key="1">
    <source>
        <dbReference type="EMBL" id="MFC5436489.1"/>
    </source>
</evidence>
<gene>
    <name evidence="1" type="ORF">ACFPME_07960</name>
</gene>